<dbReference type="Pfam" id="PF02472">
    <property type="entry name" value="ExbD"/>
    <property type="match status" value="1"/>
</dbReference>
<proteinExistence type="inferred from homology"/>
<dbReference type="GO" id="GO:0005886">
    <property type="term" value="C:plasma membrane"/>
    <property type="evidence" value="ECO:0007669"/>
    <property type="project" value="UniProtKB-SubCell"/>
</dbReference>
<gene>
    <name evidence="9" type="ordered locus">Caka_0485</name>
</gene>
<evidence type="ECO:0000256" key="2">
    <source>
        <dbReference type="ARBA" id="ARBA00005811"/>
    </source>
</evidence>
<accession>D5EN75</accession>
<organism evidence="9 10">
    <name type="scientific">Coraliomargarita akajimensis (strain DSM 45221 / IAM 15411 / JCM 23193 / KCTC 12865 / 04OKA010-24)</name>
    <dbReference type="NCBI Taxonomy" id="583355"/>
    <lineage>
        <taxon>Bacteria</taxon>
        <taxon>Pseudomonadati</taxon>
        <taxon>Verrucomicrobiota</taxon>
        <taxon>Opitutia</taxon>
        <taxon>Puniceicoccales</taxon>
        <taxon>Coraliomargaritaceae</taxon>
        <taxon>Coraliomargarita</taxon>
    </lineage>
</organism>
<keyword evidence="10" id="KW-1185">Reference proteome</keyword>
<sequence>MKATDKYLKSKDKVDLTSMIDVVFLLLIFFMVTTTIVKQESDVSFKLPTNVPAAADAPLPEEHLIDILPDGSILLNGAPAGEPQDNLLPELEGILHQIRESSERAGFQTLVLVSPDESSTQQAIINVLNACIAAKVTSVTFAQAE</sequence>
<evidence type="ECO:0000256" key="8">
    <source>
        <dbReference type="SAM" id="Phobius"/>
    </source>
</evidence>
<dbReference type="EMBL" id="CP001998">
    <property type="protein sequence ID" value="ADE53510.1"/>
    <property type="molecule type" value="Genomic_DNA"/>
</dbReference>
<keyword evidence="3" id="KW-1003">Cell membrane</keyword>
<name>D5EN75_CORAD</name>
<dbReference type="Proteomes" id="UP000000925">
    <property type="component" value="Chromosome"/>
</dbReference>
<dbReference type="PANTHER" id="PTHR30558">
    <property type="entry name" value="EXBD MEMBRANE COMPONENT OF PMF-DRIVEN MACROMOLECULE IMPORT SYSTEM"/>
    <property type="match status" value="1"/>
</dbReference>
<keyword evidence="7" id="KW-0653">Protein transport</keyword>
<evidence type="ECO:0000256" key="4">
    <source>
        <dbReference type="ARBA" id="ARBA00022692"/>
    </source>
</evidence>
<dbReference type="PANTHER" id="PTHR30558:SF3">
    <property type="entry name" value="BIOPOLYMER TRANSPORT PROTEIN EXBD-RELATED"/>
    <property type="match status" value="1"/>
</dbReference>
<evidence type="ECO:0000313" key="10">
    <source>
        <dbReference type="Proteomes" id="UP000000925"/>
    </source>
</evidence>
<evidence type="ECO:0000256" key="6">
    <source>
        <dbReference type="ARBA" id="ARBA00023136"/>
    </source>
</evidence>
<dbReference type="AlphaFoldDB" id="D5EN75"/>
<comment type="subcellular location">
    <subcellularLocation>
        <location evidence="1">Cell membrane</location>
        <topology evidence="1">Single-pass membrane protein</topology>
    </subcellularLocation>
    <subcellularLocation>
        <location evidence="7">Cell membrane</location>
        <topology evidence="7">Single-pass type II membrane protein</topology>
    </subcellularLocation>
</comment>
<evidence type="ECO:0000256" key="5">
    <source>
        <dbReference type="ARBA" id="ARBA00022989"/>
    </source>
</evidence>
<keyword evidence="7" id="KW-0813">Transport</keyword>
<dbReference type="eggNOG" id="COG0848">
    <property type="taxonomic scope" value="Bacteria"/>
</dbReference>
<feature type="transmembrane region" description="Helical" evidence="8">
    <location>
        <begin position="16"/>
        <end position="37"/>
    </location>
</feature>
<protein>
    <submittedName>
        <fullName evidence="9">Biopolymer transport protein ExbD/TolR</fullName>
    </submittedName>
</protein>
<keyword evidence="4 7" id="KW-0812">Transmembrane</keyword>
<evidence type="ECO:0000256" key="7">
    <source>
        <dbReference type="RuleBase" id="RU003879"/>
    </source>
</evidence>
<dbReference type="GO" id="GO:0015031">
    <property type="term" value="P:protein transport"/>
    <property type="evidence" value="ECO:0007669"/>
    <property type="project" value="UniProtKB-KW"/>
</dbReference>
<dbReference type="GO" id="GO:0022857">
    <property type="term" value="F:transmembrane transporter activity"/>
    <property type="evidence" value="ECO:0007669"/>
    <property type="project" value="InterPro"/>
</dbReference>
<keyword evidence="5 8" id="KW-1133">Transmembrane helix</keyword>
<dbReference type="RefSeq" id="WP_013042235.1">
    <property type="nucleotide sequence ID" value="NC_014008.1"/>
</dbReference>
<evidence type="ECO:0000256" key="1">
    <source>
        <dbReference type="ARBA" id="ARBA00004162"/>
    </source>
</evidence>
<dbReference type="InterPro" id="IPR003400">
    <property type="entry name" value="ExbD"/>
</dbReference>
<keyword evidence="6 8" id="KW-0472">Membrane</keyword>
<dbReference type="KEGG" id="caa:Caka_0485"/>
<evidence type="ECO:0000313" key="9">
    <source>
        <dbReference type="EMBL" id="ADE53510.1"/>
    </source>
</evidence>
<comment type="similarity">
    <text evidence="2 7">Belongs to the ExbD/TolR family.</text>
</comment>
<evidence type="ECO:0000256" key="3">
    <source>
        <dbReference type="ARBA" id="ARBA00022475"/>
    </source>
</evidence>
<dbReference type="STRING" id="583355.Caka_0485"/>
<reference evidence="9 10" key="1">
    <citation type="journal article" date="2010" name="Stand. Genomic Sci.">
        <title>Complete genome sequence of Coraliomargarita akajimensis type strain (04OKA010-24).</title>
        <authorList>
            <person name="Mavromatis K."/>
            <person name="Abt B."/>
            <person name="Brambilla E."/>
            <person name="Lapidus A."/>
            <person name="Copeland A."/>
            <person name="Deshpande S."/>
            <person name="Nolan M."/>
            <person name="Lucas S."/>
            <person name="Tice H."/>
            <person name="Cheng J.F."/>
            <person name="Han C."/>
            <person name="Detter J.C."/>
            <person name="Woyke T."/>
            <person name="Goodwin L."/>
            <person name="Pitluck S."/>
            <person name="Held B."/>
            <person name="Brettin T."/>
            <person name="Tapia R."/>
            <person name="Ivanova N."/>
            <person name="Mikhailova N."/>
            <person name="Pati A."/>
            <person name="Liolios K."/>
            <person name="Chen A."/>
            <person name="Palaniappan K."/>
            <person name="Land M."/>
            <person name="Hauser L."/>
            <person name="Chang Y.J."/>
            <person name="Jeffries C.D."/>
            <person name="Rohde M."/>
            <person name="Goker M."/>
            <person name="Bristow J."/>
            <person name="Eisen J.A."/>
            <person name="Markowitz V."/>
            <person name="Hugenholtz P."/>
            <person name="Klenk H.P."/>
            <person name="Kyrpides N.C."/>
        </authorList>
    </citation>
    <scope>NUCLEOTIDE SEQUENCE [LARGE SCALE GENOMIC DNA]</scope>
    <source>
        <strain evidence="10">DSM 45221 / IAM 15411 / JCM 23193 / KCTC 12865</strain>
    </source>
</reference>
<dbReference type="HOGENOM" id="CLU_085305_3_1_0"/>